<comment type="caution">
    <text evidence="2">The sequence shown here is derived from an EMBL/GenBank/DDBJ whole genome shotgun (WGS) entry which is preliminary data.</text>
</comment>
<keyword evidence="3" id="KW-1185">Reference proteome</keyword>
<organism evidence="2 3">
    <name type="scientific">Aliikangiella coralliicola</name>
    <dbReference type="NCBI Taxonomy" id="2592383"/>
    <lineage>
        <taxon>Bacteria</taxon>
        <taxon>Pseudomonadati</taxon>
        <taxon>Pseudomonadota</taxon>
        <taxon>Gammaproteobacteria</taxon>
        <taxon>Oceanospirillales</taxon>
        <taxon>Pleioneaceae</taxon>
        <taxon>Aliikangiella</taxon>
    </lineage>
</organism>
<evidence type="ECO:0000313" key="3">
    <source>
        <dbReference type="Proteomes" id="UP000315439"/>
    </source>
</evidence>
<accession>A0A545UJB1</accession>
<keyword evidence="1" id="KW-0732">Signal</keyword>
<sequence length="88" mass="10098">MKQSIRLILIFISLTGISFSWAEEKNESEQTESSSNETANYYYYCSPYPDCSGNSDQSNSETGNPEWLKWLESLRGNAKNNNESEQKQ</sequence>
<feature type="chain" id="PRO_5022072551" description="Secreted protein" evidence="1">
    <location>
        <begin position="23"/>
        <end position="88"/>
    </location>
</feature>
<name>A0A545UJB1_9GAMM</name>
<dbReference type="AlphaFoldDB" id="A0A545UJB1"/>
<protein>
    <recommendedName>
        <fullName evidence="4">Secreted protein</fullName>
    </recommendedName>
</protein>
<feature type="signal peptide" evidence="1">
    <location>
        <begin position="1"/>
        <end position="22"/>
    </location>
</feature>
<gene>
    <name evidence="2" type="ORF">FLL46_01320</name>
</gene>
<evidence type="ECO:0008006" key="4">
    <source>
        <dbReference type="Google" id="ProtNLM"/>
    </source>
</evidence>
<dbReference type="EMBL" id="VIKS01000001">
    <property type="protein sequence ID" value="TQV89552.1"/>
    <property type="molecule type" value="Genomic_DNA"/>
</dbReference>
<reference evidence="2 3" key="1">
    <citation type="submission" date="2019-07" db="EMBL/GenBank/DDBJ databases">
        <title>Draft genome for Aliikangiella sp. M105.</title>
        <authorList>
            <person name="Wang G."/>
        </authorList>
    </citation>
    <scope>NUCLEOTIDE SEQUENCE [LARGE SCALE GENOMIC DNA]</scope>
    <source>
        <strain evidence="2 3">M105</strain>
    </source>
</reference>
<dbReference type="RefSeq" id="WP_142891616.1">
    <property type="nucleotide sequence ID" value="NZ_ML660160.1"/>
</dbReference>
<evidence type="ECO:0000313" key="2">
    <source>
        <dbReference type="EMBL" id="TQV89552.1"/>
    </source>
</evidence>
<dbReference type="Proteomes" id="UP000315439">
    <property type="component" value="Unassembled WGS sequence"/>
</dbReference>
<proteinExistence type="predicted"/>
<evidence type="ECO:0000256" key="1">
    <source>
        <dbReference type="SAM" id="SignalP"/>
    </source>
</evidence>